<organism evidence="2 3">
    <name type="scientific">Paracoccus suum</name>
    <dbReference type="NCBI Taxonomy" id="2259340"/>
    <lineage>
        <taxon>Bacteria</taxon>
        <taxon>Pseudomonadati</taxon>
        <taxon>Pseudomonadota</taxon>
        <taxon>Alphaproteobacteria</taxon>
        <taxon>Rhodobacterales</taxon>
        <taxon>Paracoccaceae</taxon>
        <taxon>Paracoccus</taxon>
    </lineage>
</organism>
<dbReference type="Pfam" id="PF09557">
    <property type="entry name" value="DUF2382"/>
    <property type="match status" value="1"/>
</dbReference>
<dbReference type="EMBL" id="CP030918">
    <property type="protein sequence ID" value="AXC48578.1"/>
    <property type="molecule type" value="Genomic_DNA"/>
</dbReference>
<evidence type="ECO:0000313" key="3">
    <source>
        <dbReference type="Proteomes" id="UP000252023"/>
    </source>
</evidence>
<evidence type="ECO:0000259" key="1">
    <source>
        <dbReference type="Pfam" id="PF09557"/>
    </source>
</evidence>
<proteinExistence type="predicted"/>
<dbReference type="OrthoDB" id="7775959at2"/>
<protein>
    <submittedName>
        <fullName evidence="2">DUF2382 domain-containing protein</fullName>
    </submittedName>
</protein>
<name>A0A344PGS3_9RHOB</name>
<feature type="domain" description="DUF2382" evidence="1">
    <location>
        <begin position="70"/>
        <end position="178"/>
    </location>
</feature>
<dbReference type="Proteomes" id="UP000252023">
    <property type="component" value="Chromosome"/>
</dbReference>
<accession>A0A344PGS3</accession>
<keyword evidence="3" id="KW-1185">Reference proteome</keyword>
<dbReference type="AlphaFoldDB" id="A0A344PGS3"/>
<evidence type="ECO:0000313" key="2">
    <source>
        <dbReference type="EMBL" id="AXC48578.1"/>
    </source>
</evidence>
<gene>
    <name evidence="2" type="ORF">DRW48_01670</name>
</gene>
<sequence length="193" mass="21765">MAGRKYAVTGNLHAAFPFSRSPAPQREVGPGNGEYVVQKDLDATDDPRRSVADEATLAENVSLTDDDVVTLVEERALVTKRRYESGVVRVRTVTESVDHIERAALEFETAEVTHHPINQFVDQMPAQREDGDVTIVPVVEERLVVEKRLFVTEEIHIRRKRHTEDVELPVTLRRQHAVVERLDPSGASRDEPL</sequence>
<reference evidence="3" key="1">
    <citation type="submission" date="2018-07" db="EMBL/GenBank/DDBJ databases">
        <title>Genome sequencing of Paracoccus sp. SC2-6.</title>
        <authorList>
            <person name="Heo J."/>
            <person name="Kim S.-J."/>
            <person name="Kwon S.-W."/>
        </authorList>
    </citation>
    <scope>NUCLEOTIDE SEQUENCE [LARGE SCALE GENOMIC DNA]</scope>
    <source>
        <strain evidence="3">SC2-6</strain>
    </source>
</reference>
<dbReference type="InterPro" id="IPR019060">
    <property type="entry name" value="DUF2382"/>
</dbReference>
<dbReference type="KEGG" id="pars:DRW48_01670"/>